<sequence>SNPSRAKQAVIAFALLDDSRSHIYKDSGSAVRAFASGSISDEAPKILGNKIISPHTSTWFTEHLDSLLDSLSNHNDTAHSRARALTLRAGKDADLQVIYRAFKDIVLTFNEVTKHYQTGRRAFAPPHVKLSRSQAITLRILQTRSLPSLTFFSIFVPDSFESACPDCGS</sequence>
<evidence type="ECO:0000313" key="2">
    <source>
        <dbReference type="Proteomes" id="UP000805193"/>
    </source>
</evidence>
<accession>A0AC60QNZ0</accession>
<feature type="non-terminal residue" evidence="1">
    <location>
        <position position="169"/>
    </location>
</feature>
<evidence type="ECO:0000313" key="1">
    <source>
        <dbReference type="EMBL" id="KAG0438016.1"/>
    </source>
</evidence>
<organism evidence="1 2">
    <name type="scientific">Ixodes persulcatus</name>
    <name type="common">Taiga tick</name>
    <dbReference type="NCBI Taxonomy" id="34615"/>
    <lineage>
        <taxon>Eukaryota</taxon>
        <taxon>Metazoa</taxon>
        <taxon>Ecdysozoa</taxon>
        <taxon>Arthropoda</taxon>
        <taxon>Chelicerata</taxon>
        <taxon>Arachnida</taxon>
        <taxon>Acari</taxon>
        <taxon>Parasitiformes</taxon>
        <taxon>Ixodida</taxon>
        <taxon>Ixodoidea</taxon>
        <taxon>Ixodidae</taxon>
        <taxon>Ixodinae</taxon>
        <taxon>Ixodes</taxon>
    </lineage>
</organism>
<protein>
    <submittedName>
        <fullName evidence="1">Uncharacterized protein</fullName>
    </submittedName>
</protein>
<reference evidence="1 2" key="1">
    <citation type="journal article" date="2020" name="Cell">
        <title>Large-Scale Comparative Analyses of Tick Genomes Elucidate Their Genetic Diversity and Vector Capacities.</title>
        <authorList>
            <consortium name="Tick Genome and Microbiome Consortium (TIGMIC)"/>
            <person name="Jia N."/>
            <person name="Wang J."/>
            <person name="Shi W."/>
            <person name="Du L."/>
            <person name="Sun Y."/>
            <person name="Zhan W."/>
            <person name="Jiang J.F."/>
            <person name="Wang Q."/>
            <person name="Zhang B."/>
            <person name="Ji P."/>
            <person name="Bell-Sakyi L."/>
            <person name="Cui X.M."/>
            <person name="Yuan T.T."/>
            <person name="Jiang B.G."/>
            <person name="Yang W.F."/>
            <person name="Lam T.T."/>
            <person name="Chang Q.C."/>
            <person name="Ding S.J."/>
            <person name="Wang X.J."/>
            <person name="Zhu J.G."/>
            <person name="Ruan X.D."/>
            <person name="Zhao L."/>
            <person name="Wei J.T."/>
            <person name="Ye R.Z."/>
            <person name="Que T.C."/>
            <person name="Du C.H."/>
            <person name="Zhou Y.H."/>
            <person name="Cheng J.X."/>
            <person name="Dai P.F."/>
            <person name="Guo W.B."/>
            <person name="Han X.H."/>
            <person name="Huang E.J."/>
            <person name="Li L.F."/>
            <person name="Wei W."/>
            <person name="Gao Y.C."/>
            <person name="Liu J.Z."/>
            <person name="Shao H.Z."/>
            <person name="Wang X."/>
            <person name="Wang C.C."/>
            <person name="Yang T.C."/>
            <person name="Huo Q.B."/>
            <person name="Li W."/>
            <person name="Chen H.Y."/>
            <person name="Chen S.E."/>
            <person name="Zhou L.G."/>
            <person name="Ni X.B."/>
            <person name="Tian J.H."/>
            <person name="Sheng Y."/>
            <person name="Liu T."/>
            <person name="Pan Y.S."/>
            <person name="Xia L.Y."/>
            <person name="Li J."/>
            <person name="Zhao F."/>
            <person name="Cao W.C."/>
        </authorList>
    </citation>
    <scope>NUCLEOTIDE SEQUENCE [LARGE SCALE GENOMIC DNA]</scope>
    <source>
        <strain evidence="1">Iper-2018</strain>
    </source>
</reference>
<feature type="non-terminal residue" evidence="1">
    <location>
        <position position="1"/>
    </location>
</feature>
<dbReference type="Proteomes" id="UP000805193">
    <property type="component" value="Unassembled WGS sequence"/>
</dbReference>
<dbReference type="EMBL" id="JABSTQ010006057">
    <property type="protein sequence ID" value="KAG0438016.1"/>
    <property type="molecule type" value="Genomic_DNA"/>
</dbReference>
<comment type="caution">
    <text evidence="1">The sequence shown here is derived from an EMBL/GenBank/DDBJ whole genome shotgun (WGS) entry which is preliminary data.</text>
</comment>
<gene>
    <name evidence="1" type="ORF">HPB47_017185</name>
</gene>
<proteinExistence type="predicted"/>
<name>A0AC60QNZ0_IXOPE</name>
<keyword evidence="2" id="KW-1185">Reference proteome</keyword>